<dbReference type="SUPFAM" id="SSF63411">
    <property type="entry name" value="LuxS/MPP-like metallohydrolase"/>
    <property type="match status" value="4"/>
</dbReference>
<evidence type="ECO:0000259" key="3">
    <source>
        <dbReference type="Pfam" id="PF05193"/>
    </source>
</evidence>
<dbReference type="PANTHER" id="PTHR43016">
    <property type="entry name" value="PRESEQUENCE PROTEASE"/>
    <property type="match status" value="1"/>
</dbReference>
<name>A0AAN9ZG28_9ORTH</name>
<evidence type="ECO:0008006" key="7">
    <source>
        <dbReference type="Google" id="ProtNLM"/>
    </source>
</evidence>
<dbReference type="AlphaFoldDB" id="A0AAN9ZG28"/>
<keyword evidence="6" id="KW-1185">Reference proteome</keyword>
<feature type="domain" description="Peptidase M16 N-terminal" evidence="2">
    <location>
        <begin position="61"/>
        <end position="155"/>
    </location>
</feature>
<proteinExistence type="predicted"/>
<evidence type="ECO:0000313" key="4">
    <source>
        <dbReference type="EMBL" id="KAK7793423.1"/>
    </source>
</evidence>
<evidence type="ECO:0000256" key="1">
    <source>
        <dbReference type="SAM" id="MobiDB-lite"/>
    </source>
</evidence>
<evidence type="ECO:0000259" key="2">
    <source>
        <dbReference type="Pfam" id="PF00675"/>
    </source>
</evidence>
<reference evidence="5 6" key="1">
    <citation type="submission" date="2024-03" db="EMBL/GenBank/DDBJ databases">
        <title>The genome assembly and annotation of the cricket Gryllus longicercus Weissman &amp; Gray.</title>
        <authorList>
            <person name="Szrajer S."/>
            <person name="Gray D."/>
            <person name="Ylla G."/>
        </authorList>
    </citation>
    <scope>NUCLEOTIDE SEQUENCE [LARGE SCALE GENOMIC DNA]</scope>
    <source>
        <strain evidence="5">DAG 2021-001</strain>
        <tissue evidence="5">Whole body minus gut</tissue>
    </source>
</reference>
<feature type="compositionally biased region" description="Basic and acidic residues" evidence="1">
    <location>
        <begin position="498"/>
        <end position="514"/>
    </location>
</feature>
<protein>
    <recommendedName>
        <fullName evidence="7">Presequence protease, mitochondrial</fullName>
    </recommendedName>
</protein>
<dbReference type="FunFam" id="3.30.830.10:FF:000031">
    <property type="entry name" value="Putative zinc metalloprotease"/>
    <property type="match status" value="1"/>
</dbReference>
<dbReference type="EMBL" id="JAZDUA010000382">
    <property type="protein sequence ID" value="KAK7793423.1"/>
    <property type="molecule type" value="Genomic_DNA"/>
</dbReference>
<dbReference type="Gene3D" id="3.30.830.10">
    <property type="entry name" value="Metalloenzyme, LuxS/M16 peptidase-like"/>
    <property type="match status" value="4"/>
</dbReference>
<dbReference type="GO" id="GO:0046872">
    <property type="term" value="F:metal ion binding"/>
    <property type="evidence" value="ECO:0007669"/>
    <property type="project" value="InterPro"/>
</dbReference>
<evidence type="ECO:0000313" key="6">
    <source>
        <dbReference type="Proteomes" id="UP001378592"/>
    </source>
</evidence>
<dbReference type="Proteomes" id="UP001378592">
    <property type="component" value="Unassembled WGS sequence"/>
</dbReference>
<dbReference type="InterPro" id="IPR011765">
    <property type="entry name" value="Pept_M16_N"/>
</dbReference>
<dbReference type="InterPro" id="IPR011249">
    <property type="entry name" value="Metalloenz_LuxS/M16"/>
</dbReference>
<accession>A0AAN9ZG28</accession>
<dbReference type="PANTHER" id="PTHR43016:SF16">
    <property type="entry name" value="METALLOPROTEASE, PUTATIVE (AFU_ORTHOLOGUE AFUA_4G07610)-RELATED"/>
    <property type="match status" value="1"/>
</dbReference>
<sequence length="1026" mass="115548">MAPVDSSPARPLSGNYELICSLKANDLIPVHKYKSTVTGLTIVIAEVEGPVVNGYFCLATEAHDDDGLPHTLEHLIFLGSESYPYKGVLDLLANRCLASGTNAWTDTDHTCYTMTTAGSEGFLTLMPIYLDHILYPTLTDSAFITEVHHVTEEGEDAGVVYCEMQGRENMGESRTYLSMIRAVYPGHCGYKSETGGIMKNLRESTNNEKVRQYHREFYRPENLTLIITGQVKHDDVFRALAPVEDKITSKGGQGPFSRPWQSPVPALTESVDLRVPYPCDEEDNGMVYIAWRGPSAVKELYRMCACSVLLKYLTDTSVSPLQKEFVEIEDPYASKVCYSLAENSESMLYLMFENVPNDKLNFVKGRLTQILGALASGDEKLDMKRLRTVIHRQILESLSHLETSPHEGVAFMIIGDMLYGNTKEDLDHRLNQVEDLRIMENEPEEFWVNLLKRYLVDAPSVTVRGIPSVEEQQAMAVGEKKRIEAQRNSLGTKGLEANGEKLKNATTENEKPPPEEMLTSVSIPSTASINFHPIQSYTSDSIEQNPKFDLKKIPVQMHLDNVHTNFVYMYVLMDTSCVSREMRPYLPVLLESLLELPIKRGDAVVPYEDVVSELEMDTVAAVTKIGLEGSSRFQCGPYSHTAALLLQLEPIKYERCITWIRELLYQTLFIPERLRIISAKIANDVAQVKRQGNNVVRDLMKGLAFNKDSNHYASSMLRQHQFLTSLIEKLDSEETQREVLDEIDQIRRLITNPENLVIHLATNIDQLVSKIGDPVKPWLNLLPGDSTVIKKKLSVTPDWTLLLPPADQTTNSCVVGLGCIESSFFCQTTRAIKDFSDPDLPSLLVFLQYLTQLEGPLWKQVRGLGLAYGYTMIPRPNEGLLYLSFYRATNCVLAYKEVKSIVDTHLSDGAKWDQTLFESAKSSLIFEIIEHEKSIGDVVNQSLLSYFKGVDHNYNRNLVNLIAQVSTDDLNRIGPKYVAPLFDPQKCKTSVVCHPSKAEEIASGFKDMNLALHIYQTLEDSFLNKW</sequence>
<dbReference type="InterPro" id="IPR007863">
    <property type="entry name" value="Peptidase_M16_C"/>
</dbReference>
<dbReference type="Pfam" id="PF05193">
    <property type="entry name" value="Peptidase_M16_C"/>
    <property type="match status" value="1"/>
</dbReference>
<dbReference type="Pfam" id="PF00675">
    <property type="entry name" value="Peptidase_M16"/>
    <property type="match status" value="1"/>
</dbReference>
<dbReference type="EMBL" id="JAZDUA010000025">
    <property type="protein sequence ID" value="KAK7872355.1"/>
    <property type="molecule type" value="Genomic_DNA"/>
</dbReference>
<evidence type="ECO:0000313" key="5">
    <source>
        <dbReference type="EMBL" id="KAK7872355.1"/>
    </source>
</evidence>
<gene>
    <name evidence="5" type="ORF">R5R35_006984</name>
    <name evidence="4" type="ORF">R5R35_010046</name>
</gene>
<organism evidence="5 6">
    <name type="scientific">Gryllus longicercus</name>
    <dbReference type="NCBI Taxonomy" id="2509291"/>
    <lineage>
        <taxon>Eukaryota</taxon>
        <taxon>Metazoa</taxon>
        <taxon>Ecdysozoa</taxon>
        <taxon>Arthropoda</taxon>
        <taxon>Hexapoda</taxon>
        <taxon>Insecta</taxon>
        <taxon>Pterygota</taxon>
        <taxon>Neoptera</taxon>
        <taxon>Polyneoptera</taxon>
        <taxon>Orthoptera</taxon>
        <taxon>Ensifera</taxon>
        <taxon>Gryllidea</taxon>
        <taxon>Grylloidea</taxon>
        <taxon>Gryllidae</taxon>
        <taxon>Gryllinae</taxon>
        <taxon>Gryllus</taxon>
    </lineage>
</organism>
<dbReference type="FunFam" id="3.30.830.10:FF:000015">
    <property type="entry name" value="Putative zinc metalloprotease"/>
    <property type="match status" value="1"/>
</dbReference>
<feature type="region of interest" description="Disordered" evidence="1">
    <location>
        <begin position="487"/>
        <end position="518"/>
    </location>
</feature>
<dbReference type="FunFam" id="3.30.830.10:FF:000036">
    <property type="entry name" value="Putative zinc metalloprotease"/>
    <property type="match status" value="1"/>
</dbReference>
<feature type="domain" description="Peptidase M16 C-terminal" evidence="3">
    <location>
        <begin position="206"/>
        <end position="359"/>
    </location>
</feature>
<comment type="caution">
    <text evidence="5">The sequence shown here is derived from an EMBL/GenBank/DDBJ whole genome shotgun (WGS) entry which is preliminary data.</text>
</comment>